<evidence type="ECO:0000313" key="4">
    <source>
        <dbReference type="Proteomes" id="UP000321234"/>
    </source>
</evidence>
<evidence type="ECO:0000256" key="1">
    <source>
        <dbReference type="SAM" id="MobiDB-lite"/>
    </source>
</evidence>
<dbReference type="CDD" id="cd00143">
    <property type="entry name" value="PP2Cc"/>
    <property type="match status" value="1"/>
</dbReference>
<reference evidence="3 4" key="1">
    <citation type="submission" date="2019-07" db="EMBL/GenBank/DDBJ databases">
        <title>Quadrisphaera sp. strain DD2A genome sequencing and assembly.</title>
        <authorList>
            <person name="Kim I."/>
        </authorList>
    </citation>
    <scope>NUCLEOTIDE SEQUENCE [LARGE SCALE GENOMIC DNA]</scope>
    <source>
        <strain evidence="3 4">DD2A</strain>
    </source>
</reference>
<accession>A0A5C8ZJY5</accession>
<dbReference type="InterPro" id="IPR001932">
    <property type="entry name" value="PPM-type_phosphatase-like_dom"/>
</dbReference>
<comment type="caution">
    <text evidence="3">The sequence shown here is derived from an EMBL/GenBank/DDBJ whole genome shotgun (WGS) entry which is preliminary data.</text>
</comment>
<dbReference type="GO" id="GO:0004722">
    <property type="term" value="F:protein serine/threonine phosphatase activity"/>
    <property type="evidence" value="ECO:0007669"/>
    <property type="project" value="InterPro"/>
</dbReference>
<dbReference type="Pfam" id="PF13672">
    <property type="entry name" value="PP2C_2"/>
    <property type="match status" value="1"/>
</dbReference>
<keyword evidence="4" id="KW-1185">Reference proteome</keyword>
<evidence type="ECO:0000259" key="2">
    <source>
        <dbReference type="PROSITE" id="PS51746"/>
    </source>
</evidence>
<sequence>MPLAVVTGARSDRGTVRPYNEDSGYAGRRLALVADGVGGSAAGDVASSIVIEELLPLDDRDDEQHPDEDPAAALEAAIARAQAALLDHAADHPETSGMGTTLTALMATDDDVVLAHIGDSRAYRRPLGGVLEQVTRDDTYVQQLVDEGHLSAEQAEGHPMGHVITACLGTAGSWSTPALSRHPADVGDRWLLCSDGLSGVLSVETMQHVMEEEPSSWPCALRLVELALRAGATDNVTCVVVAVVQDDQVLPFPPRLVGAAAAEADADGYGLHL</sequence>
<feature type="region of interest" description="Disordered" evidence="1">
    <location>
        <begin position="1"/>
        <end position="21"/>
    </location>
</feature>
<dbReference type="SUPFAM" id="SSF81606">
    <property type="entry name" value="PP2C-like"/>
    <property type="match status" value="1"/>
</dbReference>
<dbReference type="InterPro" id="IPR036457">
    <property type="entry name" value="PPM-type-like_dom_sf"/>
</dbReference>
<dbReference type="RefSeq" id="WP_147925082.1">
    <property type="nucleotide sequence ID" value="NZ_VKAC01000002.1"/>
</dbReference>
<name>A0A5C8ZJY5_9ACTN</name>
<dbReference type="SMART" id="SM00331">
    <property type="entry name" value="PP2C_SIG"/>
    <property type="match status" value="1"/>
</dbReference>
<dbReference type="AlphaFoldDB" id="A0A5C8ZJY5"/>
<dbReference type="PANTHER" id="PTHR47992">
    <property type="entry name" value="PROTEIN PHOSPHATASE"/>
    <property type="match status" value="1"/>
</dbReference>
<dbReference type="Gene3D" id="3.60.40.10">
    <property type="entry name" value="PPM-type phosphatase domain"/>
    <property type="match status" value="1"/>
</dbReference>
<proteinExistence type="predicted"/>
<feature type="domain" description="PPM-type phosphatase" evidence="2">
    <location>
        <begin position="6"/>
        <end position="243"/>
    </location>
</feature>
<evidence type="ECO:0000313" key="3">
    <source>
        <dbReference type="EMBL" id="TXR57441.1"/>
    </source>
</evidence>
<dbReference type="EMBL" id="VKAC01000002">
    <property type="protein sequence ID" value="TXR57441.1"/>
    <property type="molecule type" value="Genomic_DNA"/>
</dbReference>
<dbReference type="Proteomes" id="UP000321234">
    <property type="component" value="Unassembled WGS sequence"/>
</dbReference>
<dbReference type="InterPro" id="IPR015655">
    <property type="entry name" value="PP2C"/>
</dbReference>
<dbReference type="SMART" id="SM00332">
    <property type="entry name" value="PP2Cc"/>
    <property type="match status" value="1"/>
</dbReference>
<dbReference type="OrthoDB" id="9801841at2"/>
<gene>
    <name evidence="3" type="ORF">FMM08_04100</name>
</gene>
<protein>
    <submittedName>
        <fullName evidence="3">Serine/threonine-protein phosphatase</fullName>
    </submittedName>
</protein>
<organism evidence="3 4">
    <name type="scientific">Quadrisphaera setariae</name>
    <dbReference type="NCBI Taxonomy" id="2593304"/>
    <lineage>
        <taxon>Bacteria</taxon>
        <taxon>Bacillati</taxon>
        <taxon>Actinomycetota</taxon>
        <taxon>Actinomycetes</taxon>
        <taxon>Kineosporiales</taxon>
        <taxon>Kineosporiaceae</taxon>
        <taxon>Quadrisphaera</taxon>
    </lineage>
</organism>
<dbReference type="PROSITE" id="PS51746">
    <property type="entry name" value="PPM_2"/>
    <property type="match status" value="1"/>
</dbReference>